<dbReference type="RefSeq" id="WP_197957769.1">
    <property type="nucleotide sequence ID" value="NZ_JACCHP010000001.1"/>
</dbReference>
<proteinExistence type="predicted"/>
<comment type="caution">
    <text evidence="2">The sequence shown here is derived from an EMBL/GenBank/DDBJ whole genome shotgun (WGS) entry which is preliminary data.</text>
</comment>
<accession>A0ABS0PGJ9</accession>
<gene>
    <name evidence="2" type="ORF">HZZ13_00645</name>
</gene>
<dbReference type="EMBL" id="JACCHP010000001">
    <property type="protein sequence ID" value="MBH5396329.1"/>
    <property type="molecule type" value="Genomic_DNA"/>
</dbReference>
<protein>
    <submittedName>
        <fullName evidence="2">Uncharacterized protein</fullName>
    </submittedName>
</protein>
<keyword evidence="3" id="KW-1185">Reference proteome</keyword>
<evidence type="ECO:0000256" key="1">
    <source>
        <dbReference type="SAM" id="MobiDB-lite"/>
    </source>
</evidence>
<feature type="compositionally biased region" description="Basic and acidic residues" evidence="1">
    <location>
        <begin position="216"/>
        <end position="233"/>
    </location>
</feature>
<sequence length="262" mass="29013">MKVIRGAQAGQGGQVSIACINKATVDLGVPFEKLTRALQKCYDNYFLPVWGYPVKLYNTDAAKPSDWQFIYFDDADAAGALGYHELTKKGQPVSKVFVKTTLANHQLVSVTASHELFEMVIDPLANLWAEAADGTEYAYEMSDPVEEDTFPVDGVPMSNFVHPAWFEPFKHPPGTKFDHLGLLRKPFSMTRGGYVITKKKGVVSEQFGSHAKSARFAREDRVGHRSEHRKPAEGLRIPNTRSKRRVAVHGASALESAVHGKP</sequence>
<dbReference type="PROSITE" id="PS51257">
    <property type="entry name" value="PROKAR_LIPOPROTEIN"/>
    <property type="match status" value="1"/>
</dbReference>
<organism evidence="2 3">
    <name type="scientific">Bradyrhizobium agreste</name>
    <dbReference type="NCBI Taxonomy" id="2751811"/>
    <lineage>
        <taxon>Bacteria</taxon>
        <taxon>Pseudomonadati</taxon>
        <taxon>Pseudomonadota</taxon>
        <taxon>Alphaproteobacteria</taxon>
        <taxon>Hyphomicrobiales</taxon>
        <taxon>Nitrobacteraceae</taxon>
        <taxon>Bradyrhizobium</taxon>
    </lineage>
</organism>
<dbReference type="Proteomes" id="UP000807370">
    <property type="component" value="Unassembled WGS sequence"/>
</dbReference>
<name>A0ABS0PGJ9_9BRAD</name>
<evidence type="ECO:0000313" key="2">
    <source>
        <dbReference type="EMBL" id="MBH5396329.1"/>
    </source>
</evidence>
<evidence type="ECO:0000313" key="3">
    <source>
        <dbReference type="Proteomes" id="UP000807370"/>
    </source>
</evidence>
<reference evidence="2 3" key="1">
    <citation type="submission" date="2020-07" db="EMBL/GenBank/DDBJ databases">
        <title>Bradyrhizobium diversity isolated from nodules of indigenous legumes of Western Australia.</title>
        <authorList>
            <person name="Klepa M.S."/>
        </authorList>
    </citation>
    <scope>NUCLEOTIDE SEQUENCE [LARGE SCALE GENOMIC DNA]</scope>
    <source>
        <strain evidence="2 3">CNPSo 4010</strain>
    </source>
</reference>
<feature type="region of interest" description="Disordered" evidence="1">
    <location>
        <begin position="214"/>
        <end position="262"/>
    </location>
</feature>